<organism evidence="2 3">
    <name type="scientific">Moheibacter stercoris</name>
    <dbReference type="NCBI Taxonomy" id="1628251"/>
    <lineage>
        <taxon>Bacteria</taxon>
        <taxon>Pseudomonadati</taxon>
        <taxon>Bacteroidota</taxon>
        <taxon>Flavobacteriia</taxon>
        <taxon>Flavobacteriales</taxon>
        <taxon>Weeksellaceae</taxon>
        <taxon>Moheibacter</taxon>
    </lineage>
</organism>
<keyword evidence="1" id="KW-0812">Transmembrane</keyword>
<proteinExistence type="predicted"/>
<accession>A0ABV2LX93</accession>
<dbReference type="Proteomes" id="UP001549146">
    <property type="component" value="Unassembled WGS sequence"/>
</dbReference>
<evidence type="ECO:0008006" key="4">
    <source>
        <dbReference type="Google" id="ProtNLM"/>
    </source>
</evidence>
<evidence type="ECO:0000313" key="2">
    <source>
        <dbReference type="EMBL" id="MET3733081.1"/>
    </source>
</evidence>
<name>A0ABV2LX93_9FLAO</name>
<dbReference type="RefSeq" id="WP_354510900.1">
    <property type="nucleotide sequence ID" value="NZ_JBEPMO010000030.1"/>
</dbReference>
<comment type="caution">
    <text evidence="2">The sequence shown here is derived from an EMBL/GenBank/DDBJ whole genome shotgun (WGS) entry which is preliminary data.</text>
</comment>
<feature type="transmembrane region" description="Helical" evidence="1">
    <location>
        <begin position="98"/>
        <end position="118"/>
    </location>
</feature>
<keyword evidence="1" id="KW-0472">Membrane</keyword>
<gene>
    <name evidence="2" type="ORF">ABID46_002674</name>
</gene>
<evidence type="ECO:0000313" key="3">
    <source>
        <dbReference type="Proteomes" id="UP001549146"/>
    </source>
</evidence>
<keyword evidence="1" id="KW-1133">Transmembrane helix</keyword>
<dbReference type="EMBL" id="JBEPMO010000030">
    <property type="protein sequence ID" value="MET3733081.1"/>
    <property type="molecule type" value="Genomic_DNA"/>
</dbReference>
<sequence>MQIRLKFMLWLYGWSQDLYTNLFKRNQNAWGISKSELSLFPEETLGRALGEFYQINGFDVMPKLENHDIFHVITQTGTEIQDEIAMQYLLLGNGKRSLYMFSMILIGTFLYPEFLGYYQAHFKKGKRMNSFHQVEFKDYLDSHLQSVKAKFMYKNQLFL</sequence>
<reference evidence="2 3" key="1">
    <citation type="submission" date="2024-06" db="EMBL/GenBank/DDBJ databases">
        <title>Genomic Encyclopedia of Type Strains, Phase IV (KMG-IV): sequencing the most valuable type-strain genomes for metagenomic binning, comparative biology and taxonomic classification.</title>
        <authorList>
            <person name="Goeker M."/>
        </authorList>
    </citation>
    <scope>NUCLEOTIDE SEQUENCE [LARGE SCALE GENOMIC DNA]</scope>
    <source>
        <strain evidence="2 3">DSM 29388</strain>
    </source>
</reference>
<evidence type="ECO:0000256" key="1">
    <source>
        <dbReference type="SAM" id="Phobius"/>
    </source>
</evidence>
<protein>
    <recommendedName>
        <fullName evidence="4">Coenzyme Q (Ubiquinone) biosynthesis protein Coq4</fullName>
    </recommendedName>
</protein>
<keyword evidence="3" id="KW-1185">Reference proteome</keyword>